<proteinExistence type="predicted"/>
<evidence type="ECO:0000313" key="2">
    <source>
        <dbReference type="Proteomes" id="UP001595807"/>
    </source>
</evidence>
<sequence length="43" mass="4993">MAKSTQRTSKLMRLVQFVTVVLPAIQVVRGMIKDYKAEKNEKR</sequence>
<evidence type="ECO:0000313" key="1">
    <source>
        <dbReference type="EMBL" id="MFC3927208.1"/>
    </source>
</evidence>
<protein>
    <recommendedName>
        <fullName evidence="3">DUF3042 family protein</fullName>
    </recommendedName>
</protein>
<name>A0ABV8CTE6_9STRE</name>
<comment type="caution">
    <text evidence="1">The sequence shown here is derived from an EMBL/GenBank/DDBJ whole genome shotgun (WGS) entry which is preliminary data.</text>
</comment>
<gene>
    <name evidence="1" type="ORF">ACFORF_00980</name>
</gene>
<reference evidence="2" key="1">
    <citation type="journal article" date="2019" name="Int. J. Syst. Evol. Microbiol.">
        <title>The Global Catalogue of Microorganisms (GCM) 10K type strain sequencing project: providing services to taxonomists for standard genome sequencing and annotation.</title>
        <authorList>
            <consortium name="The Broad Institute Genomics Platform"/>
            <consortium name="The Broad Institute Genome Sequencing Center for Infectious Disease"/>
            <person name="Wu L."/>
            <person name="Ma J."/>
        </authorList>
    </citation>
    <scope>NUCLEOTIDE SEQUENCE [LARGE SCALE GENOMIC DNA]</scope>
    <source>
        <strain evidence="2">CCUG 67170</strain>
    </source>
</reference>
<dbReference type="EMBL" id="JBHRZV010000004">
    <property type="protein sequence ID" value="MFC3927208.1"/>
    <property type="molecule type" value="Genomic_DNA"/>
</dbReference>
<dbReference type="RefSeq" id="WP_380424458.1">
    <property type="nucleotide sequence ID" value="NZ_JBHRZV010000004.1"/>
</dbReference>
<dbReference type="Proteomes" id="UP001595807">
    <property type="component" value="Unassembled WGS sequence"/>
</dbReference>
<evidence type="ECO:0008006" key="3">
    <source>
        <dbReference type="Google" id="ProtNLM"/>
    </source>
</evidence>
<keyword evidence="2" id="KW-1185">Reference proteome</keyword>
<organism evidence="1 2">
    <name type="scientific">Streptococcus caprae</name>
    <dbReference type="NCBI Taxonomy" id="1640501"/>
    <lineage>
        <taxon>Bacteria</taxon>
        <taxon>Bacillati</taxon>
        <taxon>Bacillota</taxon>
        <taxon>Bacilli</taxon>
        <taxon>Lactobacillales</taxon>
        <taxon>Streptococcaceae</taxon>
        <taxon>Streptococcus</taxon>
    </lineage>
</organism>
<accession>A0ABV8CTE6</accession>